<dbReference type="SUPFAM" id="SSF48371">
    <property type="entry name" value="ARM repeat"/>
    <property type="match status" value="1"/>
</dbReference>
<dbReference type="GO" id="GO:0046961">
    <property type="term" value="F:proton-transporting ATPase activity, rotational mechanism"/>
    <property type="evidence" value="ECO:0007669"/>
    <property type="project" value="UniProtKB-UniRule"/>
</dbReference>
<dbReference type="CDD" id="cd00256">
    <property type="entry name" value="VATPase_H"/>
    <property type="match status" value="1"/>
</dbReference>
<dbReference type="InterPro" id="IPR011989">
    <property type="entry name" value="ARM-like"/>
</dbReference>
<comment type="similarity">
    <text evidence="1 5">Belongs to the V-ATPase H subunit family.</text>
</comment>
<dbReference type="Proteomes" id="UP000009022">
    <property type="component" value="Unassembled WGS sequence"/>
</dbReference>
<evidence type="ECO:0000256" key="3">
    <source>
        <dbReference type="ARBA" id="ARBA00022781"/>
    </source>
</evidence>
<dbReference type="Gene3D" id="1.25.10.10">
    <property type="entry name" value="Leucine-rich Repeat Variant"/>
    <property type="match status" value="1"/>
</dbReference>
<sequence length="448" mass="51893">MMQAAEIRGVFINWQSYLQCQMITESDYNFIVEFDKLKEAPKERDAFIQNSKLECPKTFINLISRISKDQTVQYILTLIDDMFEEDKSRVKLFHEYTEVNKSAQLWSSFLNLLNRQDIFTVHMSSRIMAKLASFSSARLQGSDLNFYLTWLNNQLTVLGNDYLQSVVNVLQTILRVDDYRLSFVKTHGIKGLVDLLNTKVSFQLQYQITHCLWLLAFNPLIATKMNEHNVIPVLADILRDSSKEKVTRIVLATLRNLLEKPSPSEVQGNALAMIHSKVISMLIVLENKNWADSDIKDDIDFIHEKLSMNLNFLSTFDEYAGEVKSGHLEWSPVHRSERFWRENASMLNENNYEILKILLQLLSDSRDPLVLAIAAHDIGEYVRHYGAGKRVIEKFGGKERVMQLMTHSDQQVRYEALLAVQKLMVHHWEYLGKQVPNENEKQGVTAKK</sequence>
<name>B3S152_TRIAD</name>
<dbReference type="KEGG" id="tad:TRIADDRAFT_36227"/>
<dbReference type="GO" id="GO:0000221">
    <property type="term" value="C:vacuolar proton-transporting V-type ATPase, V1 domain"/>
    <property type="evidence" value="ECO:0007669"/>
    <property type="project" value="UniProtKB-UniRule"/>
</dbReference>
<dbReference type="PIRSF" id="PIRSF032184">
    <property type="entry name" value="ATPase_V1_H"/>
    <property type="match status" value="1"/>
</dbReference>
<dbReference type="CTD" id="6755300"/>
<dbReference type="InParanoid" id="B3S152"/>
<reference evidence="7 8" key="1">
    <citation type="journal article" date="2008" name="Nature">
        <title>The Trichoplax genome and the nature of placozoans.</title>
        <authorList>
            <person name="Srivastava M."/>
            <person name="Begovic E."/>
            <person name="Chapman J."/>
            <person name="Putnam N.H."/>
            <person name="Hellsten U."/>
            <person name="Kawashima T."/>
            <person name="Kuo A."/>
            <person name="Mitros T."/>
            <person name="Salamov A."/>
            <person name="Carpenter M.L."/>
            <person name="Signorovitch A.Y."/>
            <person name="Moreno M.A."/>
            <person name="Kamm K."/>
            <person name="Grimwood J."/>
            <person name="Schmutz J."/>
            <person name="Shapiro H."/>
            <person name="Grigoriev I.V."/>
            <person name="Buss L.W."/>
            <person name="Schierwater B."/>
            <person name="Dellaporta S.L."/>
            <person name="Rokhsar D.S."/>
        </authorList>
    </citation>
    <scope>NUCLEOTIDE SEQUENCE [LARGE SCALE GENOMIC DNA]</scope>
    <source>
        <strain evidence="7 8">Grell-BS-1999</strain>
    </source>
</reference>
<dbReference type="InterPro" id="IPR011987">
    <property type="entry name" value="ATPase_V1-cplx_hsu_C"/>
</dbReference>
<dbReference type="InterPro" id="IPR004908">
    <property type="entry name" value="ATPase_V1-cplx_hsu"/>
</dbReference>
<evidence type="ECO:0000256" key="5">
    <source>
        <dbReference type="PIRNR" id="PIRNR032184"/>
    </source>
</evidence>
<proteinExistence type="inferred from homology"/>
<dbReference type="OrthoDB" id="10263554at2759"/>
<dbReference type="FunFam" id="1.25.40.150:FF:000001">
    <property type="entry name" value="V-type proton ATPase subunit H"/>
    <property type="match status" value="1"/>
</dbReference>
<keyword evidence="3 5" id="KW-0375">Hydrogen ion transport</keyword>
<comment type="function">
    <text evidence="5">Subunit of the V1 complex of vacuolar(H+)-ATPase (V-ATPase), a multisubunit enzyme composed of a peripheral complex (V1) that hydrolyzes ATP and a membrane integral complex (V0) that translocates protons. V-ATPase is responsible for acidifying and maintaining the pH of intracellular compartments.</text>
</comment>
<protein>
    <recommendedName>
        <fullName evidence="5">V-type proton ATPase subunit H</fullName>
    </recommendedName>
</protein>
<feature type="domain" description="ATPase V1 complex subunit H C-terminal" evidence="6">
    <location>
        <begin position="313"/>
        <end position="428"/>
    </location>
</feature>
<evidence type="ECO:0000256" key="1">
    <source>
        <dbReference type="ARBA" id="ARBA00008613"/>
    </source>
</evidence>
<dbReference type="GeneID" id="6755300"/>
<accession>B3S152</accession>
<dbReference type="PhylomeDB" id="B3S152"/>
<dbReference type="Gene3D" id="1.25.40.150">
    <property type="entry name" value="V-type ATPase, subunit H, C-terminal domain"/>
    <property type="match status" value="1"/>
</dbReference>
<dbReference type="PANTHER" id="PTHR10698:SF0">
    <property type="entry name" value="V-TYPE PROTON ATPASE SUBUNIT H"/>
    <property type="match status" value="1"/>
</dbReference>
<keyword evidence="8" id="KW-1185">Reference proteome</keyword>
<dbReference type="InterPro" id="IPR016024">
    <property type="entry name" value="ARM-type_fold"/>
</dbReference>
<dbReference type="InterPro" id="IPR038497">
    <property type="entry name" value="ATPase_V1-cplx_hsu_C_sf"/>
</dbReference>
<dbReference type="RefSeq" id="XP_002114416.1">
    <property type="nucleotide sequence ID" value="XM_002114380.1"/>
</dbReference>
<comment type="subunit">
    <text evidence="5">V-ATPase is a heteromultimeric enzyme made up of two complexes: the ATP-hydrolytic V1 complex and the proton translocation V0 complex.</text>
</comment>
<gene>
    <name evidence="7" type="ORF">TRIADDRAFT_36227</name>
</gene>
<evidence type="ECO:0000256" key="2">
    <source>
        <dbReference type="ARBA" id="ARBA00022448"/>
    </source>
</evidence>
<dbReference type="FunFam" id="1.25.10.10:FF:000067">
    <property type="entry name" value="V-type proton ATPase subunit H"/>
    <property type="match status" value="1"/>
</dbReference>
<organism evidence="7 8">
    <name type="scientific">Trichoplax adhaerens</name>
    <name type="common">Trichoplax reptans</name>
    <dbReference type="NCBI Taxonomy" id="10228"/>
    <lineage>
        <taxon>Eukaryota</taxon>
        <taxon>Metazoa</taxon>
        <taxon>Placozoa</taxon>
        <taxon>Uniplacotomia</taxon>
        <taxon>Trichoplacea</taxon>
        <taxon>Trichoplacidae</taxon>
        <taxon>Trichoplax</taxon>
    </lineage>
</organism>
<evidence type="ECO:0000313" key="8">
    <source>
        <dbReference type="Proteomes" id="UP000009022"/>
    </source>
</evidence>
<dbReference type="PANTHER" id="PTHR10698">
    <property type="entry name" value="V-TYPE PROTON ATPASE SUBUNIT H"/>
    <property type="match status" value="1"/>
</dbReference>
<evidence type="ECO:0000259" key="6">
    <source>
        <dbReference type="Pfam" id="PF11698"/>
    </source>
</evidence>
<dbReference type="Pfam" id="PF11698">
    <property type="entry name" value="V-ATPase_H_C"/>
    <property type="match status" value="1"/>
</dbReference>
<dbReference type="SMART" id="SM00185">
    <property type="entry name" value="ARM"/>
    <property type="match status" value="2"/>
</dbReference>
<evidence type="ECO:0000313" key="7">
    <source>
        <dbReference type="EMBL" id="EDV23506.1"/>
    </source>
</evidence>
<dbReference type="HOGENOM" id="CLU_025709_4_0_1"/>
<dbReference type="AlphaFoldDB" id="B3S152"/>
<dbReference type="OMA" id="HSGHLRW"/>
<dbReference type="EMBL" id="DS985247">
    <property type="protein sequence ID" value="EDV23506.1"/>
    <property type="molecule type" value="Genomic_DNA"/>
</dbReference>
<dbReference type="STRING" id="10228.B3S152"/>
<dbReference type="eggNOG" id="KOG2759">
    <property type="taxonomic scope" value="Eukaryota"/>
</dbReference>
<dbReference type="InterPro" id="IPR000225">
    <property type="entry name" value="Armadillo"/>
</dbReference>
<keyword evidence="2 5" id="KW-0813">Transport</keyword>
<keyword evidence="4 5" id="KW-0406">Ion transport</keyword>
<dbReference type="Pfam" id="PF03224">
    <property type="entry name" value="V-ATPase_H_N"/>
    <property type="match status" value="1"/>
</dbReference>
<evidence type="ECO:0000256" key="4">
    <source>
        <dbReference type="ARBA" id="ARBA00023065"/>
    </source>
</evidence>